<dbReference type="Pfam" id="PF03693">
    <property type="entry name" value="ParD_antitoxin"/>
    <property type="match status" value="1"/>
</dbReference>
<name>A0A2U0I7U6_9FLAO</name>
<accession>A0A2U0I7U6</accession>
<dbReference type="EMBL" id="QEHR01000001">
    <property type="protein sequence ID" value="PVW17182.1"/>
    <property type="molecule type" value="Genomic_DNA"/>
</dbReference>
<dbReference type="InterPro" id="IPR038296">
    <property type="entry name" value="ParD_sf"/>
</dbReference>
<protein>
    <submittedName>
        <fullName evidence="3">Type II toxin-antitoxin system ParD family antitoxin</fullName>
    </submittedName>
</protein>
<dbReference type="RefSeq" id="WP_116692929.1">
    <property type="nucleotide sequence ID" value="NZ_QEHR01000001.1"/>
</dbReference>
<comment type="caution">
    <text evidence="3">The sequence shown here is derived from an EMBL/GenBank/DDBJ whole genome shotgun (WGS) entry which is preliminary data.</text>
</comment>
<dbReference type="NCBIfam" id="TIGR02606">
    <property type="entry name" value="antidote_CC2985"/>
    <property type="match status" value="1"/>
</dbReference>
<dbReference type="InterPro" id="IPR022789">
    <property type="entry name" value="ParD"/>
</dbReference>
<sequence>MATVRKTVTFTEQQNKWIKTQIEAGDFTNDSEYLRDLVRRDQAQNAKFSALKSEIEKGIDSGISERAIPEIMKEVEKKMRENGRL</sequence>
<keyword evidence="4" id="KW-1185">Reference proteome</keyword>
<dbReference type="PANTHER" id="PTHR36582">
    <property type="entry name" value="ANTITOXIN PARD"/>
    <property type="match status" value="1"/>
</dbReference>
<evidence type="ECO:0000313" key="4">
    <source>
        <dbReference type="Proteomes" id="UP000245962"/>
    </source>
</evidence>
<dbReference type="InterPro" id="IPR010985">
    <property type="entry name" value="Ribbon_hlx_hlx"/>
</dbReference>
<proteinExistence type="inferred from homology"/>
<organism evidence="3 4">
    <name type="scientific">Marixanthomonas spongiae</name>
    <dbReference type="NCBI Taxonomy" id="2174845"/>
    <lineage>
        <taxon>Bacteria</taxon>
        <taxon>Pseudomonadati</taxon>
        <taxon>Bacteroidota</taxon>
        <taxon>Flavobacteriia</taxon>
        <taxon>Flavobacteriales</taxon>
        <taxon>Flavobacteriaceae</taxon>
        <taxon>Marixanthomonas</taxon>
    </lineage>
</organism>
<dbReference type="PANTHER" id="PTHR36582:SF2">
    <property type="entry name" value="ANTITOXIN PARD"/>
    <property type="match status" value="1"/>
</dbReference>
<dbReference type="SUPFAM" id="SSF47598">
    <property type="entry name" value="Ribbon-helix-helix"/>
    <property type="match status" value="1"/>
</dbReference>
<evidence type="ECO:0000256" key="1">
    <source>
        <dbReference type="ARBA" id="ARBA00008580"/>
    </source>
</evidence>
<dbReference type="Proteomes" id="UP000245962">
    <property type="component" value="Unassembled WGS sequence"/>
</dbReference>
<dbReference type="AlphaFoldDB" id="A0A2U0I7U6"/>
<dbReference type="Gene3D" id="6.10.10.120">
    <property type="entry name" value="Antitoxin ParD1-like"/>
    <property type="match status" value="1"/>
</dbReference>
<evidence type="ECO:0000256" key="2">
    <source>
        <dbReference type="ARBA" id="ARBA00022649"/>
    </source>
</evidence>
<comment type="similarity">
    <text evidence="1">Belongs to the ParD antitoxin family.</text>
</comment>
<keyword evidence="2" id="KW-1277">Toxin-antitoxin system</keyword>
<gene>
    <name evidence="3" type="ORF">DDV96_01310</name>
</gene>
<dbReference type="OrthoDB" id="9811310at2"/>
<evidence type="ECO:0000313" key="3">
    <source>
        <dbReference type="EMBL" id="PVW17182.1"/>
    </source>
</evidence>
<dbReference type="GO" id="GO:0006355">
    <property type="term" value="P:regulation of DNA-templated transcription"/>
    <property type="evidence" value="ECO:0007669"/>
    <property type="project" value="InterPro"/>
</dbReference>
<reference evidence="3 4" key="1">
    <citation type="submission" date="2018-04" db="EMBL/GenBank/DDBJ databases">
        <title>Marixanthomonas spongiae HN-E44 sp. nov., isolated from a marine sponge.</title>
        <authorList>
            <person name="Luo L."/>
            <person name="Zhuang L."/>
        </authorList>
    </citation>
    <scope>NUCLEOTIDE SEQUENCE [LARGE SCALE GENOMIC DNA]</scope>
    <source>
        <strain evidence="3 4">HN-E44</strain>
    </source>
</reference>